<dbReference type="Proteomes" id="UP001194468">
    <property type="component" value="Unassembled WGS sequence"/>
</dbReference>
<feature type="transmembrane region" description="Helical" evidence="1">
    <location>
        <begin position="243"/>
        <end position="262"/>
    </location>
</feature>
<comment type="caution">
    <text evidence="3">The sequence shown here is derived from an EMBL/GenBank/DDBJ whole genome shotgun (WGS) entry which is preliminary data.</text>
</comment>
<keyword evidence="4" id="KW-1185">Reference proteome</keyword>
<feature type="transmembrane region" description="Helical" evidence="1">
    <location>
        <begin position="51"/>
        <end position="72"/>
    </location>
</feature>
<organism evidence="3 4">
    <name type="scientific">Boletus edulis BED1</name>
    <dbReference type="NCBI Taxonomy" id="1328754"/>
    <lineage>
        <taxon>Eukaryota</taxon>
        <taxon>Fungi</taxon>
        <taxon>Dikarya</taxon>
        <taxon>Basidiomycota</taxon>
        <taxon>Agaricomycotina</taxon>
        <taxon>Agaricomycetes</taxon>
        <taxon>Agaricomycetidae</taxon>
        <taxon>Boletales</taxon>
        <taxon>Boletineae</taxon>
        <taxon>Boletaceae</taxon>
        <taxon>Boletoideae</taxon>
        <taxon>Boletus</taxon>
    </lineage>
</organism>
<reference evidence="3" key="2">
    <citation type="journal article" date="2020" name="Nat. Commun.">
        <title>Large-scale genome sequencing of mycorrhizal fungi provides insights into the early evolution of symbiotic traits.</title>
        <authorList>
            <person name="Miyauchi S."/>
            <person name="Kiss E."/>
            <person name="Kuo A."/>
            <person name="Drula E."/>
            <person name="Kohler A."/>
            <person name="Sanchez-Garcia M."/>
            <person name="Morin E."/>
            <person name="Andreopoulos B."/>
            <person name="Barry K.W."/>
            <person name="Bonito G."/>
            <person name="Buee M."/>
            <person name="Carver A."/>
            <person name="Chen C."/>
            <person name="Cichocki N."/>
            <person name="Clum A."/>
            <person name="Culley D."/>
            <person name="Crous P.W."/>
            <person name="Fauchery L."/>
            <person name="Girlanda M."/>
            <person name="Hayes R.D."/>
            <person name="Keri Z."/>
            <person name="LaButti K."/>
            <person name="Lipzen A."/>
            <person name="Lombard V."/>
            <person name="Magnuson J."/>
            <person name="Maillard F."/>
            <person name="Murat C."/>
            <person name="Nolan M."/>
            <person name="Ohm R.A."/>
            <person name="Pangilinan J."/>
            <person name="Pereira M.F."/>
            <person name="Perotto S."/>
            <person name="Peter M."/>
            <person name="Pfister S."/>
            <person name="Riley R."/>
            <person name="Sitrit Y."/>
            <person name="Stielow J.B."/>
            <person name="Szollosi G."/>
            <person name="Zifcakova L."/>
            <person name="Stursova M."/>
            <person name="Spatafora J.W."/>
            <person name="Tedersoo L."/>
            <person name="Vaario L.M."/>
            <person name="Yamada A."/>
            <person name="Yan M."/>
            <person name="Wang P."/>
            <person name="Xu J."/>
            <person name="Bruns T."/>
            <person name="Baldrian P."/>
            <person name="Vilgalys R."/>
            <person name="Dunand C."/>
            <person name="Henrissat B."/>
            <person name="Grigoriev I.V."/>
            <person name="Hibbett D."/>
            <person name="Nagy L.G."/>
            <person name="Martin F.M."/>
        </authorList>
    </citation>
    <scope>NUCLEOTIDE SEQUENCE</scope>
    <source>
        <strain evidence="3">BED1</strain>
    </source>
</reference>
<keyword evidence="1" id="KW-0812">Transmembrane</keyword>
<feature type="transmembrane region" description="Helical" evidence="1">
    <location>
        <begin position="92"/>
        <end position="115"/>
    </location>
</feature>
<evidence type="ECO:0000313" key="4">
    <source>
        <dbReference type="Proteomes" id="UP001194468"/>
    </source>
</evidence>
<keyword evidence="1" id="KW-0472">Membrane</keyword>
<evidence type="ECO:0000313" key="3">
    <source>
        <dbReference type="EMBL" id="KAF8448817.1"/>
    </source>
</evidence>
<accession>A0AAD4C4G4</accession>
<protein>
    <recommendedName>
        <fullName evidence="2">DUF6534 domain-containing protein</fullName>
    </recommendedName>
</protein>
<reference evidence="3" key="1">
    <citation type="submission" date="2019-10" db="EMBL/GenBank/DDBJ databases">
        <authorList>
            <consortium name="DOE Joint Genome Institute"/>
            <person name="Kuo A."/>
            <person name="Miyauchi S."/>
            <person name="Kiss E."/>
            <person name="Drula E."/>
            <person name="Kohler A."/>
            <person name="Sanchez-Garcia M."/>
            <person name="Andreopoulos B."/>
            <person name="Barry K.W."/>
            <person name="Bonito G."/>
            <person name="Buee M."/>
            <person name="Carver A."/>
            <person name="Chen C."/>
            <person name="Cichocki N."/>
            <person name="Clum A."/>
            <person name="Culley D."/>
            <person name="Crous P.W."/>
            <person name="Fauchery L."/>
            <person name="Girlanda M."/>
            <person name="Hayes R."/>
            <person name="Keri Z."/>
            <person name="LaButti K."/>
            <person name="Lipzen A."/>
            <person name="Lombard V."/>
            <person name="Magnuson J."/>
            <person name="Maillard F."/>
            <person name="Morin E."/>
            <person name="Murat C."/>
            <person name="Nolan M."/>
            <person name="Ohm R."/>
            <person name="Pangilinan J."/>
            <person name="Pereira M."/>
            <person name="Perotto S."/>
            <person name="Peter M."/>
            <person name="Riley R."/>
            <person name="Sitrit Y."/>
            <person name="Stielow B."/>
            <person name="Szollosi G."/>
            <person name="Zifcakova L."/>
            <person name="Stursova M."/>
            <person name="Spatafora J.W."/>
            <person name="Tedersoo L."/>
            <person name="Vaario L.-M."/>
            <person name="Yamada A."/>
            <person name="Yan M."/>
            <person name="Wang P."/>
            <person name="Xu J."/>
            <person name="Bruns T."/>
            <person name="Baldrian P."/>
            <person name="Vilgalys R."/>
            <person name="Henrissat B."/>
            <person name="Grigoriev I.V."/>
            <person name="Hibbett D."/>
            <person name="Nagy L.G."/>
            <person name="Martin F.M."/>
        </authorList>
    </citation>
    <scope>NUCLEOTIDE SEQUENCE</scope>
    <source>
        <strain evidence="3">BED1</strain>
    </source>
</reference>
<evidence type="ECO:0000256" key="1">
    <source>
        <dbReference type="SAM" id="Phobius"/>
    </source>
</evidence>
<feature type="transmembrane region" description="Helical" evidence="1">
    <location>
        <begin position="122"/>
        <end position="147"/>
    </location>
</feature>
<dbReference type="PANTHER" id="PTHR40465">
    <property type="entry name" value="CHROMOSOME 1, WHOLE GENOME SHOTGUN SEQUENCE"/>
    <property type="match status" value="1"/>
</dbReference>
<feature type="domain" description="DUF6534" evidence="2">
    <location>
        <begin position="178"/>
        <end position="266"/>
    </location>
</feature>
<dbReference type="AlphaFoldDB" id="A0AAD4C4G4"/>
<proteinExistence type="predicted"/>
<evidence type="ECO:0000259" key="2">
    <source>
        <dbReference type="Pfam" id="PF20152"/>
    </source>
</evidence>
<feature type="transmembrane region" description="Helical" evidence="1">
    <location>
        <begin position="215"/>
        <end position="237"/>
    </location>
</feature>
<sequence>MAANPLIPPFGPMCGPLYFSTALSTALYGITCMQTFFYYVHYENDLLRMKFFVATVWVLNTVHEALIVTGTFKYIMGALVNRDSLLHGVPELVLQLPFAAMVAVTTQGFFVYRIYIFNGKNIVVPLIFVPLAIYQLVSTLIYVRMALYSADGVTRAVGLLVLGDPFFMGMATSTLATAAALDVSIAVFLTYLLLRKQSVTGYASTIQVLHRLTVFAVNAGTWTATFALLSVILLHIYPSNMLYVVFVFPICSIYCNTLLANLNGRMYIRGEATTHNVDLDLFNFNSAMPMSANTNGDNRSRVVSFRTQANLDVHGLGGAK</sequence>
<keyword evidence="1" id="KW-1133">Transmembrane helix</keyword>
<dbReference type="EMBL" id="WHUW01000003">
    <property type="protein sequence ID" value="KAF8448817.1"/>
    <property type="molecule type" value="Genomic_DNA"/>
</dbReference>
<feature type="transmembrane region" description="Helical" evidence="1">
    <location>
        <begin position="17"/>
        <end position="39"/>
    </location>
</feature>
<dbReference type="PANTHER" id="PTHR40465:SF1">
    <property type="entry name" value="DUF6534 DOMAIN-CONTAINING PROTEIN"/>
    <property type="match status" value="1"/>
</dbReference>
<gene>
    <name evidence="3" type="ORF">L210DRAFT_2628303</name>
</gene>
<feature type="transmembrane region" description="Helical" evidence="1">
    <location>
        <begin position="167"/>
        <end position="194"/>
    </location>
</feature>
<name>A0AAD4C4G4_BOLED</name>
<dbReference type="InterPro" id="IPR045339">
    <property type="entry name" value="DUF6534"/>
</dbReference>
<dbReference type="Pfam" id="PF20152">
    <property type="entry name" value="DUF6534"/>
    <property type="match status" value="1"/>
</dbReference>